<keyword evidence="8" id="KW-1185">Reference proteome</keyword>
<feature type="transmembrane region" description="Helical" evidence="6">
    <location>
        <begin position="6"/>
        <end position="25"/>
    </location>
</feature>
<feature type="transmembrane region" description="Helical" evidence="6">
    <location>
        <begin position="121"/>
        <end position="147"/>
    </location>
</feature>
<dbReference type="EMBL" id="SJPJ01000001">
    <property type="protein sequence ID" value="TWT82075.1"/>
    <property type="molecule type" value="Genomic_DNA"/>
</dbReference>
<accession>A0A5C5Z4D9</accession>
<dbReference type="GO" id="GO:0016020">
    <property type="term" value="C:membrane"/>
    <property type="evidence" value="ECO:0007669"/>
    <property type="project" value="UniProtKB-SubCell"/>
</dbReference>
<feature type="transmembrane region" description="Helical" evidence="6">
    <location>
        <begin position="193"/>
        <end position="216"/>
    </location>
</feature>
<dbReference type="PANTHER" id="PTHR11040:SF44">
    <property type="entry name" value="PROTEIN ZNTC-RELATED"/>
    <property type="match status" value="1"/>
</dbReference>
<dbReference type="AlphaFoldDB" id="A0A5C5Z4D9"/>
<feature type="region of interest" description="Disordered" evidence="5">
    <location>
        <begin position="93"/>
        <end position="114"/>
    </location>
</feature>
<keyword evidence="3 6" id="KW-1133">Transmembrane helix</keyword>
<sequence length="296" mass="31489">MTESLLAIYCVLIVLASVTGGWLPAIMRMTHLRTQMLMSFVAGLMLGIAMLHMLPHASELLGSPFRTSAAALAGILAMFLLMRAFHAHAHGGQEEACEQDHSHDHKHSHDHGHSHESAKHLGWLGMLFGLGLHTLMDGVALAASIAAEAPHQPWLGLAGLGTFLAVMLHKPLDAFAITSVMKSGGWTPVQQSLVNMSFSLACPIGALLFFFGASQMSAESEFLGWGLAVSAGFFICISLSDLLPEVAFHDHDRLKLTSALLLGVALAVGIENLPGHAHDDHSQEGPAPIVQAVESP</sequence>
<keyword evidence="4 6" id="KW-0472">Membrane</keyword>
<dbReference type="GO" id="GO:0005385">
    <property type="term" value="F:zinc ion transmembrane transporter activity"/>
    <property type="evidence" value="ECO:0007669"/>
    <property type="project" value="TreeGrafter"/>
</dbReference>
<feature type="transmembrane region" description="Helical" evidence="6">
    <location>
        <begin position="67"/>
        <end position="85"/>
    </location>
</feature>
<dbReference type="InterPro" id="IPR003689">
    <property type="entry name" value="ZIP"/>
</dbReference>
<evidence type="ECO:0000313" key="7">
    <source>
        <dbReference type="EMBL" id="TWT82075.1"/>
    </source>
</evidence>
<evidence type="ECO:0000256" key="2">
    <source>
        <dbReference type="ARBA" id="ARBA00022692"/>
    </source>
</evidence>
<comment type="subcellular location">
    <subcellularLocation>
        <location evidence="1">Membrane</location>
        <topology evidence="1">Multi-pass membrane protein</topology>
    </subcellularLocation>
</comment>
<proteinExistence type="predicted"/>
<dbReference type="Pfam" id="PF02535">
    <property type="entry name" value="Zip"/>
    <property type="match status" value="1"/>
</dbReference>
<feature type="transmembrane region" description="Helical" evidence="6">
    <location>
        <begin position="37"/>
        <end position="55"/>
    </location>
</feature>
<dbReference type="OrthoDB" id="5739025at2"/>
<name>A0A5C5Z4D9_9BACT</name>
<organism evidence="7 8">
    <name type="scientific">Novipirellula herctigrandis</name>
    <dbReference type="NCBI Taxonomy" id="2527986"/>
    <lineage>
        <taxon>Bacteria</taxon>
        <taxon>Pseudomonadati</taxon>
        <taxon>Planctomycetota</taxon>
        <taxon>Planctomycetia</taxon>
        <taxon>Pirellulales</taxon>
        <taxon>Pirellulaceae</taxon>
        <taxon>Novipirellula</taxon>
    </lineage>
</organism>
<dbReference type="Proteomes" id="UP000315010">
    <property type="component" value="Unassembled WGS sequence"/>
</dbReference>
<feature type="transmembrane region" description="Helical" evidence="6">
    <location>
        <begin position="222"/>
        <end position="242"/>
    </location>
</feature>
<evidence type="ECO:0000256" key="5">
    <source>
        <dbReference type="SAM" id="MobiDB-lite"/>
    </source>
</evidence>
<feature type="region of interest" description="Disordered" evidence="5">
    <location>
        <begin position="277"/>
        <end position="296"/>
    </location>
</feature>
<comment type="caution">
    <text evidence="7">The sequence shown here is derived from an EMBL/GenBank/DDBJ whole genome shotgun (WGS) entry which is preliminary data.</text>
</comment>
<reference evidence="7 8" key="1">
    <citation type="submission" date="2019-02" db="EMBL/GenBank/DDBJ databases">
        <title>Deep-cultivation of Planctomycetes and their phenomic and genomic characterization uncovers novel biology.</title>
        <authorList>
            <person name="Wiegand S."/>
            <person name="Jogler M."/>
            <person name="Boedeker C."/>
            <person name="Pinto D."/>
            <person name="Vollmers J."/>
            <person name="Rivas-Marin E."/>
            <person name="Kohn T."/>
            <person name="Peeters S.H."/>
            <person name="Heuer A."/>
            <person name="Rast P."/>
            <person name="Oberbeckmann S."/>
            <person name="Bunk B."/>
            <person name="Jeske O."/>
            <person name="Meyerdierks A."/>
            <person name="Storesund J.E."/>
            <person name="Kallscheuer N."/>
            <person name="Luecker S."/>
            <person name="Lage O.M."/>
            <person name="Pohl T."/>
            <person name="Merkel B.J."/>
            <person name="Hornburger P."/>
            <person name="Mueller R.-W."/>
            <person name="Bruemmer F."/>
            <person name="Labrenz M."/>
            <person name="Spormann A.M."/>
            <person name="Op Den Camp H."/>
            <person name="Overmann J."/>
            <person name="Amann R."/>
            <person name="Jetten M.S.M."/>
            <person name="Mascher T."/>
            <person name="Medema M.H."/>
            <person name="Devos D.P."/>
            <person name="Kaster A.-K."/>
            <person name="Ovreas L."/>
            <person name="Rohde M."/>
            <person name="Galperin M.Y."/>
            <person name="Jogler C."/>
        </authorList>
    </citation>
    <scope>NUCLEOTIDE SEQUENCE [LARGE SCALE GENOMIC DNA]</scope>
    <source>
        <strain evidence="7 8">CA13</strain>
    </source>
</reference>
<evidence type="ECO:0000256" key="3">
    <source>
        <dbReference type="ARBA" id="ARBA00022989"/>
    </source>
</evidence>
<evidence type="ECO:0000256" key="4">
    <source>
        <dbReference type="ARBA" id="ARBA00023136"/>
    </source>
</evidence>
<evidence type="ECO:0000256" key="6">
    <source>
        <dbReference type="SAM" id="Phobius"/>
    </source>
</evidence>
<dbReference type="RefSeq" id="WP_146398345.1">
    <property type="nucleotide sequence ID" value="NZ_SJPJ01000001.1"/>
</dbReference>
<feature type="transmembrane region" description="Helical" evidence="6">
    <location>
        <begin position="153"/>
        <end position="172"/>
    </location>
</feature>
<gene>
    <name evidence="7" type="ORF">CA13_35300</name>
</gene>
<evidence type="ECO:0000256" key="1">
    <source>
        <dbReference type="ARBA" id="ARBA00004141"/>
    </source>
</evidence>
<dbReference type="PANTHER" id="PTHR11040">
    <property type="entry name" value="ZINC/IRON TRANSPORTER"/>
    <property type="match status" value="1"/>
</dbReference>
<evidence type="ECO:0000313" key="8">
    <source>
        <dbReference type="Proteomes" id="UP000315010"/>
    </source>
</evidence>
<keyword evidence="2 6" id="KW-0812">Transmembrane</keyword>
<protein>
    <submittedName>
        <fullName evidence="7">Zinc transporter ZupT</fullName>
    </submittedName>
</protein>